<dbReference type="SUPFAM" id="SSF47413">
    <property type="entry name" value="lambda repressor-like DNA-binding domains"/>
    <property type="match status" value="1"/>
</dbReference>
<dbReference type="Gene3D" id="1.10.260.40">
    <property type="entry name" value="lambda repressor-like DNA-binding domains"/>
    <property type="match status" value="1"/>
</dbReference>
<proteinExistence type="predicted"/>
<dbReference type="CDD" id="cd00093">
    <property type="entry name" value="HTH_XRE"/>
    <property type="match status" value="1"/>
</dbReference>
<dbReference type="InterPro" id="IPR037664">
    <property type="entry name" value="BldD_C"/>
</dbReference>
<organism evidence="2">
    <name type="scientific">freshwater metagenome</name>
    <dbReference type="NCBI Taxonomy" id="449393"/>
    <lineage>
        <taxon>unclassified sequences</taxon>
        <taxon>metagenomes</taxon>
        <taxon>ecological metagenomes</taxon>
    </lineage>
</organism>
<dbReference type="PROSITE" id="PS50943">
    <property type="entry name" value="HTH_CROC1"/>
    <property type="match status" value="1"/>
</dbReference>
<gene>
    <name evidence="2" type="ORF">GM49_1240</name>
</gene>
<protein>
    <recommendedName>
        <fullName evidence="1">HTH cro/C1-type domain-containing protein</fullName>
    </recommendedName>
</protein>
<dbReference type="AlphaFoldDB" id="A0A094NYN0"/>
<dbReference type="GO" id="GO:0003677">
    <property type="term" value="F:DNA binding"/>
    <property type="evidence" value="ECO:0007669"/>
    <property type="project" value="InterPro"/>
</dbReference>
<dbReference type="InterPro" id="IPR010982">
    <property type="entry name" value="Lambda_DNA-bd_dom_sf"/>
</dbReference>
<dbReference type="InterPro" id="IPR038099">
    <property type="entry name" value="BldD-like_C_sf"/>
</dbReference>
<evidence type="ECO:0000313" key="2">
    <source>
        <dbReference type="EMBL" id="KGA03592.1"/>
    </source>
</evidence>
<reference evidence="2" key="1">
    <citation type="submission" date="2014-05" db="EMBL/GenBank/DDBJ databases">
        <title>Key roles for freshwater Actinobacteria revealed by deep metagenomic sequencing.</title>
        <authorList>
            <person name="Ghai R."/>
            <person name="Mizuno C.M."/>
            <person name="Picazo A."/>
            <person name="Camacho A."/>
            <person name="Rodriguez-Valera F."/>
        </authorList>
    </citation>
    <scope>NUCLEOTIDE SEQUENCE</scope>
</reference>
<accession>A0A094NYN0</accession>
<dbReference type="EMBL" id="JNSJ01000009">
    <property type="protein sequence ID" value="KGA03592.1"/>
    <property type="molecule type" value="Genomic_DNA"/>
</dbReference>
<feature type="domain" description="HTH cro/C1-type" evidence="1">
    <location>
        <begin position="42"/>
        <end position="98"/>
    </location>
</feature>
<dbReference type="CDD" id="cd16837">
    <property type="entry name" value="BldD_C_like"/>
    <property type="match status" value="1"/>
</dbReference>
<comment type="caution">
    <text evidence="2">The sequence shown here is derived from an EMBL/GenBank/DDBJ whole genome shotgun (WGS) entry which is preliminary data.</text>
</comment>
<name>A0A094NYN0_9ZZZZ</name>
<dbReference type="Gene3D" id="1.10.10.1930">
    <property type="match status" value="1"/>
</dbReference>
<dbReference type="SMART" id="SM00530">
    <property type="entry name" value="HTH_XRE"/>
    <property type="match status" value="1"/>
</dbReference>
<evidence type="ECO:0000259" key="1">
    <source>
        <dbReference type="PROSITE" id="PS50943"/>
    </source>
</evidence>
<dbReference type="Pfam" id="PF01381">
    <property type="entry name" value="HTH_3"/>
    <property type="match status" value="1"/>
</dbReference>
<dbReference type="Pfam" id="PF21179">
    <property type="entry name" value="BldD-like_C"/>
    <property type="match status" value="1"/>
</dbReference>
<dbReference type="InterPro" id="IPR001387">
    <property type="entry name" value="Cro/C1-type_HTH"/>
</dbReference>
<sequence>MPLGRGKDTTCGRPNPFNLSRVYSRRMITIPERSIEEIAAAMKSVRKAKGMTLREVEAKSGGTWKAVVIGSYERCDRALSIKKAIGLANFYQVPLNELLGLTSESKSPSREKITLDIRAASHLTHGETDLQILKKFASLICARRDDWNGEVLSIRATDLATLSILMNLDEAATYAWLFSKGLLLNKP</sequence>
<dbReference type="GO" id="GO:0045892">
    <property type="term" value="P:negative regulation of DNA-templated transcription"/>
    <property type="evidence" value="ECO:0007669"/>
    <property type="project" value="InterPro"/>
</dbReference>